<dbReference type="EMBL" id="JAKKPZ010000046">
    <property type="protein sequence ID" value="KAI1706665.1"/>
    <property type="molecule type" value="Genomic_DNA"/>
</dbReference>
<proteinExistence type="predicted"/>
<name>A0AAD4R3A5_9BILA</name>
<reference evidence="2" key="1">
    <citation type="submission" date="2022-01" db="EMBL/GenBank/DDBJ databases">
        <title>Genome Sequence Resource for Two Populations of Ditylenchus destructor, the Migratory Endoparasitic Phytonematode.</title>
        <authorList>
            <person name="Zhang H."/>
            <person name="Lin R."/>
            <person name="Xie B."/>
        </authorList>
    </citation>
    <scope>NUCLEOTIDE SEQUENCE</scope>
    <source>
        <strain evidence="2">BazhouSP</strain>
    </source>
</reference>
<evidence type="ECO:0000256" key="1">
    <source>
        <dbReference type="SAM" id="MobiDB-lite"/>
    </source>
</evidence>
<gene>
    <name evidence="2" type="ORF">DdX_12875</name>
</gene>
<evidence type="ECO:0000313" key="2">
    <source>
        <dbReference type="EMBL" id="KAI1706665.1"/>
    </source>
</evidence>
<accession>A0AAD4R3A5</accession>
<organism evidence="2 3">
    <name type="scientific">Ditylenchus destructor</name>
    <dbReference type="NCBI Taxonomy" id="166010"/>
    <lineage>
        <taxon>Eukaryota</taxon>
        <taxon>Metazoa</taxon>
        <taxon>Ecdysozoa</taxon>
        <taxon>Nematoda</taxon>
        <taxon>Chromadorea</taxon>
        <taxon>Rhabditida</taxon>
        <taxon>Tylenchina</taxon>
        <taxon>Tylenchomorpha</taxon>
        <taxon>Sphaerularioidea</taxon>
        <taxon>Anguinidae</taxon>
        <taxon>Anguininae</taxon>
        <taxon>Ditylenchus</taxon>
    </lineage>
</organism>
<protein>
    <submittedName>
        <fullName evidence="2">Uncharacterized protein</fullName>
    </submittedName>
</protein>
<evidence type="ECO:0000313" key="3">
    <source>
        <dbReference type="Proteomes" id="UP001201812"/>
    </source>
</evidence>
<comment type="caution">
    <text evidence="2">The sequence shown here is derived from an EMBL/GenBank/DDBJ whole genome shotgun (WGS) entry which is preliminary data.</text>
</comment>
<feature type="region of interest" description="Disordered" evidence="1">
    <location>
        <begin position="1"/>
        <end position="48"/>
    </location>
</feature>
<sequence>MEFQATGLDLPQTAGLGQPSITWTRPGPRTLDSTWAKNPRSGPRKLGWTQELNLGPINIARRRKWRDNPVSAIGEGQEPWTGQPKILDYTVRTVPKGLALNLAIRVFYFVAW</sequence>
<keyword evidence="3" id="KW-1185">Reference proteome</keyword>
<dbReference type="Proteomes" id="UP001201812">
    <property type="component" value="Unassembled WGS sequence"/>
</dbReference>
<dbReference type="AlphaFoldDB" id="A0AAD4R3A5"/>